<dbReference type="EC" id="2.3.2.27" evidence="4"/>
<dbReference type="PROSITE" id="PS50600">
    <property type="entry name" value="ULP_PROTEASE"/>
    <property type="match status" value="1"/>
</dbReference>
<comment type="similarity">
    <text evidence="3">Belongs to the peptidase C48 family.</text>
</comment>
<dbReference type="Pfam" id="PF04564">
    <property type="entry name" value="U-box"/>
    <property type="match status" value="1"/>
</dbReference>
<dbReference type="InterPro" id="IPR045210">
    <property type="entry name" value="RING-Ubox_PUB"/>
</dbReference>
<evidence type="ECO:0000256" key="2">
    <source>
        <dbReference type="ARBA" id="ARBA00004906"/>
    </source>
</evidence>
<dbReference type="SUPFAM" id="SSF57850">
    <property type="entry name" value="RING/U-box"/>
    <property type="match status" value="1"/>
</dbReference>
<feature type="compositionally biased region" description="Low complexity" evidence="12">
    <location>
        <begin position="954"/>
        <end position="963"/>
    </location>
</feature>
<dbReference type="Pfam" id="PF02902">
    <property type="entry name" value="Peptidase_C48"/>
    <property type="match status" value="1"/>
</dbReference>
<dbReference type="AlphaFoldDB" id="A0A8S1ZKH6"/>
<keyword evidence="7" id="KW-0677">Repeat</keyword>
<evidence type="ECO:0000259" key="14">
    <source>
        <dbReference type="PROSITE" id="PS51698"/>
    </source>
</evidence>
<dbReference type="InterPro" id="IPR011989">
    <property type="entry name" value="ARM-like"/>
</dbReference>
<protein>
    <recommendedName>
        <fullName evidence="4">RING-type E3 ubiquitin transferase</fullName>
        <ecNumber evidence="4">2.3.2.27</ecNumber>
    </recommendedName>
</protein>
<dbReference type="GO" id="GO:0016567">
    <property type="term" value="P:protein ubiquitination"/>
    <property type="evidence" value="ECO:0007669"/>
    <property type="project" value="InterPro"/>
</dbReference>
<evidence type="ECO:0000313" key="16">
    <source>
        <dbReference type="Proteomes" id="UP000682877"/>
    </source>
</evidence>
<dbReference type="Gene3D" id="1.10.418.20">
    <property type="match status" value="1"/>
</dbReference>
<feature type="domain" description="Ubiquitin-like protease family profile" evidence="13">
    <location>
        <begin position="1014"/>
        <end position="1206"/>
    </location>
</feature>
<keyword evidence="16" id="KW-1185">Reference proteome</keyword>
<evidence type="ECO:0000313" key="15">
    <source>
        <dbReference type="EMBL" id="CAE5957111.1"/>
    </source>
</evidence>
<keyword evidence="9" id="KW-0378">Hydrolase</keyword>
<evidence type="ECO:0000256" key="1">
    <source>
        <dbReference type="ARBA" id="ARBA00000900"/>
    </source>
</evidence>
<dbReference type="InterPro" id="IPR003613">
    <property type="entry name" value="Ubox_domain"/>
</dbReference>
<dbReference type="GO" id="GO:0006508">
    <property type="term" value="P:proteolysis"/>
    <property type="evidence" value="ECO:0007669"/>
    <property type="project" value="UniProtKB-KW"/>
</dbReference>
<dbReference type="SUPFAM" id="SSF54001">
    <property type="entry name" value="Cysteine proteinases"/>
    <property type="match status" value="1"/>
</dbReference>
<keyword evidence="10" id="KW-0788">Thiol protease</keyword>
<dbReference type="PROSITE" id="PS50176">
    <property type="entry name" value="ARM_REPEAT"/>
    <property type="match status" value="2"/>
</dbReference>
<dbReference type="FunFam" id="3.30.310.130:FF:000010">
    <property type="entry name" value="Ubiquitin-like-specific protease 1C"/>
    <property type="match status" value="1"/>
</dbReference>
<feature type="repeat" description="ARM" evidence="11">
    <location>
        <begin position="430"/>
        <end position="472"/>
    </location>
</feature>
<dbReference type="SUPFAM" id="SSF48371">
    <property type="entry name" value="ARM repeat"/>
    <property type="match status" value="1"/>
</dbReference>
<dbReference type="CDD" id="cd16664">
    <property type="entry name" value="RING-Ubox_PUB"/>
    <property type="match status" value="1"/>
</dbReference>
<dbReference type="InterPro" id="IPR000225">
    <property type="entry name" value="Armadillo"/>
</dbReference>
<feature type="repeat" description="ARM" evidence="11">
    <location>
        <begin position="556"/>
        <end position="600"/>
    </location>
</feature>
<evidence type="ECO:0000256" key="6">
    <source>
        <dbReference type="ARBA" id="ARBA00022679"/>
    </source>
</evidence>
<name>A0A8S1ZKH6_ARAAE</name>
<feature type="region of interest" description="Disordered" evidence="12">
    <location>
        <begin position="904"/>
        <end position="984"/>
    </location>
</feature>
<dbReference type="SMART" id="SM00185">
    <property type="entry name" value="ARM"/>
    <property type="match status" value="4"/>
</dbReference>
<comment type="catalytic activity">
    <reaction evidence="1">
        <text>S-ubiquitinyl-[E2 ubiquitin-conjugating enzyme]-L-cysteine + [acceptor protein]-L-lysine = [E2 ubiquitin-conjugating enzyme]-L-cysteine + N(6)-ubiquitinyl-[acceptor protein]-L-lysine.</text>
        <dbReference type="EC" id="2.3.2.27"/>
    </reaction>
</comment>
<dbReference type="FunFam" id="3.30.40.10:FF:000442">
    <property type="entry name" value="RING-type E3 ubiquitin transferase"/>
    <property type="match status" value="1"/>
</dbReference>
<dbReference type="PROSITE" id="PS51698">
    <property type="entry name" value="U_BOX"/>
    <property type="match status" value="1"/>
</dbReference>
<dbReference type="GO" id="GO:0010029">
    <property type="term" value="P:regulation of seed germination"/>
    <property type="evidence" value="ECO:0007669"/>
    <property type="project" value="UniProtKB-ARBA"/>
</dbReference>
<evidence type="ECO:0000256" key="4">
    <source>
        <dbReference type="ARBA" id="ARBA00012483"/>
    </source>
</evidence>
<feature type="domain" description="U-box" evidence="14">
    <location>
        <begin position="287"/>
        <end position="361"/>
    </location>
</feature>
<dbReference type="Pfam" id="PF25598">
    <property type="entry name" value="ARM_PUB"/>
    <property type="match status" value="1"/>
</dbReference>
<dbReference type="PANTHER" id="PTHR46915">
    <property type="entry name" value="UBIQUITIN-LIKE PROTEASE 4-RELATED"/>
    <property type="match status" value="1"/>
</dbReference>
<evidence type="ECO:0000256" key="7">
    <source>
        <dbReference type="ARBA" id="ARBA00022737"/>
    </source>
</evidence>
<keyword evidence="6" id="KW-0808">Transferase</keyword>
<dbReference type="Gene3D" id="3.30.40.10">
    <property type="entry name" value="Zinc/RING finger domain, C3HC4 (zinc finger)"/>
    <property type="match status" value="1"/>
</dbReference>
<evidence type="ECO:0000256" key="5">
    <source>
        <dbReference type="ARBA" id="ARBA00022670"/>
    </source>
</evidence>
<organism evidence="15 16">
    <name type="scientific">Arabidopsis arenosa</name>
    <name type="common">Sand rock-cress</name>
    <name type="synonym">Cardaminopsis arenosa</name>
    <dbReference type="NCBI Taxonomy" id="38785"/>
    <lineage>
        <taxon>Eukaryota</taxon>
        <taxon>Viridiplantae</taxon>
        <taxon>Streptophyta</taxon>
        <taxon>Embryophyta</taxon>
        <taxon>Tracheophyta</taxon>
        <taxon>Spermatophyta</taxon>
        <taxon>Magnoliopsida</taxon>
        <taxon>eudicotyledons</taxon>
        <taxon>Gunneridae</taxon>
        <taxon>Pentapetalae</taxon>
        <taxon>rosids</taxon>
        <taxon>malvids</taxon>
        <taxon>Brassicales</taxon>
        <taxon>Brassicaceae</taxon>
        <taxon>Camelineae</taxon>
        <taxon>Arabidopsis</taxon>
    </lineage>
</organism>
<dbReference type="Pfam" id="PF25368">
    <property type="entry name" value="PUB10_N"/>
    <property type="match status" value="1"/>
</dbReference>
<evidence type="ECO:0000256" key="8">
    <source>
        <dbReference type="ARBA" id="ARBA00022786"/>
    </source>
</evidence>
<comment type="pathway">
    <text evidence="2">Protein modification; protein ubiquitination.</text>
</comment>
<evidence type="ECO:0000256" key="9">
    <source>
        <dbReference type="ARBA" id="ARBA00022801"/>
    </source>
</evidence>
<dbReference type="InterPro" id="IPR013083">
    <property type="entry name" value="Znf_RING/FYVE/PHD"/>
</dbReference>
<sequence length="1254" mass="141019">MIHTKTGSGRRILTFPAVQPCESISIVTLLDSLIQLAGDILTFKSKHFSTNKQSFRDTLRRIQNLVLVFEEIRIRVGNSRRYFHDSAAVSSLKEIHVSFQKLKFLLEDCTRDGARLCMMMNSDQVSDHLRVLTRSISTSLSAFPVASVDLPSEVNELIDLVVRQTRKYGVQLETDDKRAMSSVNRILALFANRVVPDPDEINRILDHVGIRKWGDCVKEINFLGEEIAAERLDEKKKKSNGQVELLSSLMGFICYCRCVILRRIERDDDHHHNNDGIKKDQDLTRGLKVEDLLCPISLEIMADPVVVETGHTYDRSSITKWFGSGNITCPKTGKILTSTELVDNVSVRQVIRKHCKTNGIVLAGISRRRRTQDDVAPESLAAKGAGKLIAKFLTSELINGGEEKIYRAVREIRVQTKTSSFNRSCLVKAGAVTPLLKLLSSGDSRIQENAMAGILNLSKHVTGKSKIAGEGLKIIVEILNEGAKTETRLYSASALFYLSSAEDYSRLIGEDPDAISGLMKIVKGEDYGDSAKRNALLAVMGLLMQSDNHWRVLAAGAVPILLDLLRSEEISGELTADCIATLAKLAEYPDGTIGVIRRGGLKLAVKILSSSEDSPAAVKQHCVALILNLCLNGGCDVVGVLVKNTLVMGSLYTVLSNGECGGSKKASALIRMIHEFQERKTDRVEKTKFNIDWDDALGEEEVPELEIIATDKIPPREPTLSGDEPAVCVQSLRDNELDDHLKRQRSLLTRLGDKLPDKGEKIRNRIGDLEYEKQRRMFQQRTKMLKLIVQWNLEFDADADNGCQILEKPKSSDVFMRASTASKETSGQGNTGSKDVSRSTFAAHFSDNPKVGAQSVKLFNDKLQDLGRGSWKSKANRDSVIEKSNGWRSLPRLSKCKVSEKNFYSEAKDPKGDRKPNEAYGKGKPKESSPYLLVDDDDDDDPVIGYETPREWSSKASPSQSSSCRKKSDDKVINLDEDEPQSPMVVEEACELPEGLPEDIYYPSSDQSDGRDLVQVSLKDLKCLSPGEYLTSPVINFYIRFLQHHVFSADETAANCHFFNTFFYKKLIEAVSYKGNDKDAYFVKFRRWWKGLDLFCKSYIFIPIHEDLHWSLVIICIPDKEDESGLTIIHLDSLGLHPRSSIFNNVKRFLREEWNYLNQDAPLDLPISAKVWRDLPNMINEAEVQVPQQKNDFDCGLFVLFFITRFIEEAPQRLKLQDLKMIHKKWFKPEEASALRIKIWNILVDLFRKGNQTD</sequence>
<evidence type="ECO:0000256" key="3">
    <source>
        <dbReference type="ARBA" id="ARBA00005234"/>
    </source>
</evidence>
<dbReference type="InterPro" id="IPR038765">
    <property type="entry name" value="Papain-like_cys_pep_sf"/>
</dbReference>
<reference evidence="15" key="1">
    <citation type="submission" date="2021-01" db="EMBL/GenBank/DDBJ databases">
        <authorList>
            <person name="Bezrukov I."/>
        </authorList>
    </citation>
    <scope>NUCLEOTIDE SEQUENCE</scope>
</reference>
<evidence type="ECO:0000256" key="10">
    <source>
        <dbReference type="ARBA" id="ARBA00022807"/>
    </source>
</evidence>
<dbReference type="GO" id="GO:0061630">
    <property type="term" value="F:ubiquitin protein ligase activity"/>
    <property type="evidence" value="ECO:0007669"/>
    <property type="project" value="UniProtKB-EC"/>
</dbReference>
<keyword evidence="5" id="KW-0645">Protease</keyword>
<evidence type="ECO:0000256" key="12">
    <source>
        <dbReference type="SAM" id="MobiDB-lite"/>
    </source>
</evidence>
<accession>A0A8S1ZKH6</accession>
<dbReference type="InterPro" id="IPR016024">
    <property type="entry name" value="ARM-type_fold"/>
</dbReference>
<dbReference type="PANTHER" id="PTHR46915:SF11">
    <property type="entry name" value="UBIQUITIN-LIKE-SPECIFIC PROTEASE 1C"/>
    <property type="match status" value="1"/>
</dbReference>
<evidence type="ECO:0000256" key="11">
    <source>
        <dbReference type="PROSITE-ProRule" id="PRU00259"/>
    </source>
</evidence>
<feature type="compositionally biased region" description="Basic and acidic residues" evidence="12">
    <location>
        <begin position="906"/>
        <end position="917"/>
    </location>
</feature>
<dbReference type="GO" id="GO:0008234">
    <property type="term" value="F:cysteine-type peptidase activity"/>
    <property type="evidence" value="ECO:0007669"/>
    <property type="project" value="UniProtKB-KW"/>
</dbReference>
<dbReference type="InterPro" id="IPR058678">
    <property type="entry name" value="ARM_PUB"/>
</dbReference>
<dbReference type="InterPro" id="IPR003653">
    <property type="entry name" value="Peptidase_C48_C"/>
</dbReference>
<proteinExistence type="inferred from homology"/>
<dbReference type="Proteomes" id="UP000682877">
    <property type="component" value="Chromosome 1"/>
</dbReference>
<dbReference type="SMART" id="SM00504">
    <property type="entry name" value="Ubox"/>
    <property type="match status" value="1"/>
</dbReference>
<dbReference type="InterPro" id="IPR057623">
    <property type="entry name" value="PUB12-19-like_N"/>
</dbReference>
<dbReference type="EMBL" id="LR999451">
    <property type="protein sequence ID" value="CAE5957111.1"/>
    <property type="molecule type" value="Genomic_DNA"/>
</dbReference>
<gene>
    <name evidence="15" type="ORF">AARE701A_LOCUS845</name>
</gene>
<dbReference type="FunFam" id="1.25.10.10:FF:000485">
    <property type="entry name" value="RING-type E3 ubiquitin transferase"/>
    <property type="match status" value="1"/>
</dbReference>
<dbReference type="GO" id="GO:0016926">
    <property type="term" value="P:protein desumoylation"/>
    <property type="evidence" value="ECO:0007669"/>
    <property type="project" value="UniProtKB-ARBA"/>
</dbReference>
<dbReference type="Gene3D" id="3.30.310.130">
    <property type="entry name" value="Ubiquitin-related"/>
    <property type="match status" value="1"/>
</dbReference>
<dbReference type="Gene3D" id="1.25.10.10">
    <property type="entry name" value="Leucine-rich Repeat Variant"/>
    <property type="match status" value="1"/>
</dbReference>
<keyword evidence="8" id="KW-0833">Ubl conjugation pathway</keyword>
<evidence type="ECO:0000259" key="13">
    <source>
        <dbReference type="PROSITE" id="PS50600"/>
    </source>
</evidence>